<comment type="caution">
    <text evidence="8">The sequence shown here is derived from an EMBL/GenBank/DDBJ whole genome shotgun (WGS) entry which is preliminary data.</text>
</comment>
<feature type="compositionally biased region" description="Low complexity" evidence="6">
    <location>
        <begin position="1"/>
        <end position="17"/>
    </location>
</feature>
<keyword evidence="9" id="KW-1185">Reference proteome</keyword>
<dbReference type="SUPFAM" id="SSF51197">
    <property type="entry name" value="Clavaminate synthase-like"/>
    <property type="match status" value="1"/>
</dbReference>
<evidence type="ECO:0000256" key="2">
    <source>
        <dbReference type="ARBA" id="ARBA00022723"/>
    </source>
</evidence>
<evidence type="ECO:0000259" key="7">
    <source>
        <dbReference type="PROSITE" id="PS51471"/>
    </source>
</evidence>
<proteinExistence type="inferred from homology"/>
<dbReference type="Gene3D" id="2.60.120.330">
    <property type="entry name" value="B-lactam Antibiotic, Isopenicillin N Synthase, Chain"/>
    <property type="match status" value="1"/>
</dbReference>
<dbReference type="AlphaFoldDB" id="A0ABD3LKQ1"/>
<dbReference type="InterPro" id="IPR026992">
    <property type="entry name" value="DIOX_N"/>
</dbReference>
<feature type="region of interest" description="Disordered" evidence="6">
    <location>
        <begin position="1"/>
        <end position="39"/>
    </location>
</feature>
<evidence type="ECO:0000313" key="8">
    <source>
        <dbReference type="EMBL" id="KAL3751193.1"/>
    </source>
</evidence>
<dbReference type="Pfam" id="PF14226">
    <property type="entry name" value="DIOX_N"/>
    <property type="match status" value="1"/>
</dbReference>
<accession>A0ABD3LKQ1</accession>
<dbReference type="InterPro" id="IPR027443">
    <property type="entry name" value="IPNS-like_sf"/>
</dbReference>
<evidence type="ECO:0000256" key="3">
    <source>
        <dbReference type="ARBA" id="ARBA00023002"/>
    </source>
</evidence>
<dbReference type="FunFam" id="2.60.120.330:FF:000026">
    <property type="entry name" value="DIBOA-glucoside dioxygenase BX6"/>
    <property type="match status" value="1"/>
</dbReference>
<organism evidence="8 9">
    <name type="scientific">Eucalyptus globulus</name>
    <name type="common">Tasmanian blue gum</name>
    <dbReference type="NCBI Taxonomy" id="34317"/>
    <lineage>
        <taxon>Eukaryota</taxon>
        <taxon>Viridiplantae</taxon>
        <taxon>Streptophyta</taxon>
        <taxon>Embryophyta</taxon>
        <taxon>Tracheophyta</taxon>
        <taxon>Spermatophyta</taxon>
        <taxon>Magnoliopsida</taxon>
        <taxon>eudicotyledons</taxon>
        <taxon>Gunneridae</taxon>
        <taxon>Pentapetalae</taxon>
        <taxon>rosids</taxon>
        <taxon>malvids</taxon>
        <taxon>Myrtales</taxon>
        <taxon>Myrtaceae</taxon>
        <taxon>Myrtoideae</taxon>
        <taxon>Eucalypteae</taxon>
        <taxon>Eucalyptus</taxon>
    </lineage>
</organism>
<evidence type="ECO:0000313" key="9">
    <source>
        <dbReference type="Proteomes" id="UP001634007"/>
    </source>
</evidence>
<name>A0ABD3LKQ1_EUCGL</name>
<dbReference type="EMBL" id="JBJKBG010000002">
    <property type="protein sequence ID" value="KAL3751193.1"/>
    <property type="molecule type" value="Genomic_DNA"/>
</dbReference>
<evidence type="ECO:0000256" key="4">
    <source>
        <dbReference type="ARBA" id="ARBA00023004"/>
    </source>
</evidence>
<keyword evidence="2 5" id="KW-0479">Metal-binding</keyword>
<sequence>MNVGGVSSSHGASLSFSLQHDTPVGQTRNSESPTMGVTDTTQQAFDRAQELKQFDESKQGVKGLVDSGLTSIPSHFIHPPETLSSLKTAQPRPDSIHSIPIIDLSGWDSSRRPSIIEEVGRVSRELGFFQVVNHGVPTEVMDRTSTAVKAFNELPVEAKARIYRREMGREGDTGVAYFSNVDLFHAKAASWRDTLQIRLEPKPDIAEIPEVCRNEVMEWDQQTQRLGRILLGLLSEGLGLSPEKLQELTCPESRAMVGNYYPCCPQPDLTVGLACHTDPGVIAVLLQDQLPGLQVKHGDEWLDAPPIPGALVVNIGDILQIMSNNEYKSAEHRALANPNREPRVTIVVFHNVSNVDTQLGPLPELVSSDKPAAFRQFTMGEYRRAFFTTELDDSLVNYFRA</sequence>
<dbReference type="PROSITE" id="PS51471">
    <property type="entry name" value="FE2OG_OXY"/>
    <property type="match status" value="1"/>
</dbReference>
<protein>
    <recommendedName>
        <fullName evidence="7">Fe2OG dioxygenase domain-containing protein</fullName>
    </recommendedName>
</protein>
<dbReference type="PANTHER" id="PTHR10209:SF751">
    <property type="entry name" value="OS06G0255100 PROTEIN"/>
    <property type="match status" value="1"/>
</dbReference>
<dbReference type="PANTHER" id="PTHR10209">
    <property type="entry name" value="OXIDOREDUCTASE, 2OG-FE II OXYGENASE FAMILY PROTEIN"/>
    <property type="match status" value="1"/>
</dbReference>
<dbReference type="InterPro" id="IPR044861">
    <property type="entry name" value="IPNS-like_FE2OG_OXY"/>
</dbReference>
<dbReference type="GO" id="GO:0046872">
    <property type="term" value="F:metal ion binding"/>
    <property type="evidence" value="ECO:0007669"/>
    <property type="project" value="UniProtKB-KW"/>
</dbReference>
<evidence type="ECO:0000256" key="6">
    <source>
        <dbReference type="SAM" id="MobiDB-lite"/>
    </source>
</evidence>
<reference evidence="8 9" key="1">
    <citation type="submission" date="2024-11" db="EMBL/GenBank/DDBJ databases">
        <title>Chromosome-level genome assembly of Eucalyptus globulus Labill. provides insights into its genome evolution.</title>
        <authorList>
            <person name="Li X."/>
        </authorList>
    </citation>
    <scope>NUCLEOTIDE SEQUENCE [LARGE SCALE GENOMIC DNA]</scope>
    <source>
        <strain evidence="8">CL2024</strain>
        <tissue evidence="8">Fresh tender leaves</tissue>
    </source>
</reference>
<comment type="similarity">
    <text evidence="1 5">Belongs to the iron/ascorbate-dependent oxidoreductase family.</text>
</comment>
<dbReference type="InterPro" id="IPR005123">
    <property type="entry name" value="Oxoglu/Fe-dep_dioxygenase_dom"/>
</dbReference>
<dbReference type="GO" id="GO:0051213">
    <property type="term" value="F:dioxygenase activity"/>
    <property type="evidence" value="ECO:0007669"/>
    <property type="project" value="UniProtKB-ARBA"/>
</dbReference>
<gene>
    <name evidence="8" type="ORF">ACJRO7_012074</name>
</gene>
<keyword evidence="4 5" id="KW-0408">Iron</keyword>
<dbReference type="Proteomes" id="UP001634007">
    <property type="component" value="Unassembled WGS sequence"/>
</dbReference>
<feature type="domain" description="Fe2OG dioxygenase" evidence="7">
    <location>
        <begin position="251"/>
        <end position="352"/>
    </location>
</feature>
<dbReference type="Pfam" id="PF03171">
    <property type="entry name" value="2OG-FeII_Oxy"/>
    <property type="match status" value="1"/>
</dbReference>
<evidence type="ECO:0000256" key="5">
    <source>
        <dbReference type="RuleBase" id="RU003682"/>
    </source>
</evidence>
<keyword evidence="3 5" id="KW-0560">Oxidoreductase</keyword>
<feature type="compositionally biased region" description="Polar residues" evidence="6">
    <location>
        <begin position="18"/>
        <end position="39"/>
    </location>
</feature>
<evidence type="ECO:0000256" key="1">
    <source>
        <dbReference type="ARBA" id="ARBA00008056"/>
    </source>
</evidence>